<name>A0A512RNL6_9BACT</name>
<dbReference type="SMART" id="SM00448">
    <property type="entry name" value="REC"/>
    <property type="match status" value="1"/>
</dbReference>
<evidence type="ECO:0000256" key="4">
    <source>
        <dbReference type="ARBA" id="ARBA00023012"/>
    </source>
</evidence>
<dbReference type="EMBL" id="BKAU01000004">
    <property type="protein sequence ID" value="GEP97269.1"/>
    <property type="molecule type" value="Genomic_DNA"/>
</dbReference>
<dbReference type="InterPro" id="IPR001789">
    <property type="entry name" value="Sig_transdc_resp-reg_receiver"/>
</dbReference>
<gene>
    <name evidence="9" type="ORF">CCY01nite_35290</name>
</gene>
<keyword evidence="6" id="KW-1133">Transmembrane helix</keyword>
<dbReference type="CDD" id="cd17546">
    <property type="entry name" value="REC_hyHK_CKI1_RcsC-like"/>
    <property type="match status" value="1"/>
</dbReference>
<dbReference type="PANTHER" id="PTHR45339">
    <property type="entry name" value="HYBRID SIGNAL TRANSDUCTION HISTIDINE KINASE J"/>
    <property type="match status" value="1"/>
</dbReference>
<proteinExistence type="predicted"/>
<dbReference type="EC" id="2.7.13.3" evidence="2"/>
<dbReference type="AlphaFoldDB" id="A0A512RNL6"/>
<evidence type="ECO:0000313" key="9">
    <source>
        <dbReference type="EMBL" id="GEP97269.1"/>
    </source>
</evidence>
<dbReference type="PROSITE" id="PS50109">
    <property type="entry name" value="HIS_KIN"/>
    <property type="match status" value="1"/>
</dbReference>
<evidence type="ECO:0000256" key="1">
    <source>
        <dbReference type="ARBA" id="ARBA00000085"/>
    </source>
</evidence>
<feature type="domain" description="Histidine kinase" evidence="7">
    <location>
        <begin position="358"/>
        <end position="577"/>
    </location>
</feature>
<comment type="catalytic activity">
    <reaction evidence="1">
        <text>ATP + protein L-histidine = ADP + protein N-phospho-L-histidine.</text>
        <dbReference type="EC" id="2.7.13.3"/>
    </reaction>
</comment>
<dbReference type="InterPro" id="IPR036097">
    <property type="entry name" value="HisK_dim/P_sf"/>
</dbReference>
<sequence length="726" mass="81415">MDLTPLQSNLRMQSGNRHLLYRYVLLAILVLLLVGLVVISYYKQHRFKQLNDAVMELTDVRGEVEQIDNAIQNMYAAENHFRLFTLTYEKEHLNQYIAALSNAAAELDSLEDRDRREGNLKGLLADKTRKTGIYISVRSMMDSLMTINKEWDSTREWTIPQPATASLFTQQVRVDSITSRTETQPAKRKKLFGRIADAISNKERKDTATSSQVVKTIISADNSAEAEQYNRQQLKKINEYYNEAFRRISEGHARLNRKEYEMVISNDRLLKTLLSNLNLLKDEEVNAAHQKQLALRDDIGLKLNDLNSDTLYILLFIAGLSIAILILLWYNYRTGVHLNSARHHADHFSKLKSEFVASMSHEIRTPLSSVIGFSEQLGKTRLDGEQSEYVDAINLSANMLLSVVNNVLDFSKLEENKLTLELKPFSPGKILDGITKGLSVKAAEKGILLQTRYDFSKDTLVNGDVFRLKQILFNLAGNAIKFTSKGGVTIDASLRPEKEKLLLDVTVTDTGIGIEKKYLPFIFEEFTQAASNSAKAEGTGLGLTIVKRIIDLHGGTVQVNSTPGKGSSFRFSIPYKPAAPQTAPVAGKTAPTAVMPKVSQVLLADDNTLNRRLLELILKKIKVDFRSAADGREALELLEQHDFDIILTDIQMPVMDGLALARHIRRLADPKKASLPILAITGNVVKEDLDTYMAAGMNGYILKPFREKDVLEKITLFRGKEANTTA</sequence>
<evidence type="ECO:0000256" key="5">
    <source>
        <dbReference type="PROSITE-ProRule" id="PRU00169"/>
    </source>
</evidence>
<dbReference type="SMART" id="SM00387">
    <property type="entry name" value="HATPase_c"/>
    <property type="match status" value="1"/>
</dbReference>
<accession>A0A512RNL6</accession>
<evidence type="ECO:0000256" key="6">
    <source>
        <dbReference type="SAM" id="Phobius"/>
    </source>
</evidence>
<dbReference type="Gene3D" id="3.40.50.2300">
    <property type="match status" value="1"/>
</dbReference>
<protein>
    <recommendedName>
        <fullName evidence="2">histidine kinase</fullName>
        <ecNumber evidence="2">2.7.13.3</ecNumber>
    </recommendedName>
</protein>
<dbReference type="InterPro" id="IPR011006">
    <property type="entry name" value="CheY-like_superfamily"/>
</dbReference>
<dbReference type="Gene3D" id="3.30.565.10">
    <property type="entry name" value="Histidine kinase-like ATPase, C-terminal domain"/>
    <property type="match status" value="1"/>
</dbReference>
<dbReference type="InterPro" id="IPR005467">
    <property type="entry name" value="His_kinase_dom"/>
</dbReference>
<keyword evidence="6" id="KW-0472">Membrane</keyword>
<dbReference type="SMART" id="SM00388">
    <property type="entry name" value="HisKA"/>
    <property type="match status" value="1"/>
</dbReference>
<feature type="domain" description="Response regulatory" evidence="8">
    <location>
        <begin position="600"/>
        <end position="718"/>
    </location>
</feature>
<keyword evidence="10" id="KW-1185">Reference proteome</keyword>
<dbReference type="PANTHER" id="PTHR45339:SF1">
    <property type="entry name" value="HYBRID SIGNAL TRANSDUCTION HISTIDINE KINASE J"/>
    <property type="match status" value="1"/>
</dbReference>
<dbReference type="CDD" id="cd16922">
    <property type="entry name" value="HATPase_EvgS-ArcB-TorS-like"/>
    <property type="match status" value="1"/>
</dbReference>
<feature type="modified residue" description="4-aspartylphosphate" evidence="5">
    <location>
        <position position="649"/>
    </location>
</feature>
<dbReference type="Proteomes" id="UP000321436">
    <property type="component" value="Unassembled WGS sequence"/>
</dbReference>
<dbReference type="SUPFAM" id="SSF47384">
    <property type="entry name" value="Homodimeric domain of signal transducing histidine kinase"/>
    <property type="match status" value="1"/>
</dbReference>
<dbReference type="PROSITE" id="PS50110">
    <property type="entry name" value="RESPONSE_REGULATORY"/>
    <property type="match status" value="1"/>
</dbReference>
<dbReference type="Pfam" id="PF02518">
    <property type="entry name" value="HATPase_c"/>
    <property type="match status" value="1"/>
</dbReference>
<keyword evidence="4" id="KW-0902">Two-component regulatory system</keyword>
<dbReference type="OrthoDB" id="9811889at2"/>
<dbReference type="InterPro" id="IPR003661">
    <property type="entry name" value="HisK_dim/P_dom"/>
</dbReference>
<keyword evidence="6" id="KW-0812">Transmembrane</keyword>
<dbReference type="PRINTS" id="PR00344">
    <property type="entry name" value="BCTRLSENSOR"/>
</dbReference>
<dbReference type="InterPro" id="IPR036890">
    <property type="entry name" value="HATPase_C_sf"/>
</dbReference>
<dbReference type="GO" id="GO:0000155">
    <property type="term" value="F:phosphorelay sensor kinase activity"/>
    <property type="evidence" value="ECO:0007669"/>
    <property type="project" value="InterPro"/>
</dbReference>
<dbReference type="Pfam" id="PF00072">
    <property type="entry name" value="Response_reg"/>
    <property type="match status" value="1"/>
</dbReference>
<dbReference type="FunFam" id="3.30.565.10:FF:000010">
    <property type="entry name" value="Sensor histidine kinase RcsC"/>
    <property type="match status" value="1"/>
</dbReference>
<organism evidence="9 10">
    <name type="scientific">Chitinophaga cymbidii</name>
    <dbReference type="NCBI Taxonomy" id="1096750"/>
    <lineage>
        <taxon>Bacteria</taxon>
        <taxon>Pseudomonadati</taxon>
        <taxon>Bacteroidota</taxon>
        <taxon>Chitinophagia</taxon>
        <taxon>Chitinophagales</taxon>
        <taxon>Chitinophagaceae</taxon>
        <taxon>Chitinophaga</taxon>
    </lineage>
</organism>
<keyword evidence="3 5" id="KW-0597">Phosphoprotein</keyword>
<evidence type="ECO:0000256" key="3">
    <source>
        <dbReference type="ARBA" id="ARBA00022553"/>
    </source>
</evidence>
<comment type="caution">
    <text evidence="9">The sequence shown here is derived from an EMBL/GenBank/DDBJ whole genome shotgun (WGS) entry which is preliminary data.</text>
</comment>
<dbReference type="InterPro" id="IPR003594">
    <property type="entry name" value="HATPase_dom"/>
</dbReference>
<dbReference type="Pfam" id="PF00512">
    <property type="entry name" value="HisKA"/>
    <property type="match status" value="1"/>
</dbReference>
<dbReference type="CDD" id="cd00082">
    <property type="entry name" value="HisKA"/>
    <property type="match status" value="1"/>
</dbReference>
<reference evidence="9 10" key="1">
    <citation type="submission" date="2019-07" db="EMBL/GenBank/DDBJ databases">
        <title>Whole genome shotgun sequence of Chitinophaga cymbidii NBRC 109752.</title>
        <authorList>
            <person name="Hosoyama A."/>
            <person name="Uohara A."/>
            <person name="Ohji S."/>
            <person name="Ichikawa N."/>
        </authorList>
    </citation>
    <scope>NUCLEOTIDE SEQUENCE [LARGE SCALE GENOMIC DNA]</scope>
    <source>
        <strain evidence="9 10">NBRC 109752</strain>
    </source>
</reference>
<dbReference type="SUPFAM" id="SSF52172">
    <property type="entry name" value="CheY-like"/>
    <property type="match status" value="1"/>
</dbReference>
<dbReference type="Gene3D" id="1.10.287.130">
    <property type="match status" value="1"/>
</dbReference>
<feature type="transmembrane region" description="Helical" evidence="6">
    <location>
        <begin position="311"/>
        <end position="332"/>
    </location>
</feature>
<feature type="transmembrane region" description="Helical" evidence="6">
    <location>
        <begin position="20"/>
        <end position="42"/>
    </location>
</feature>
<evidence type="ECO:0000259" key="7">
    <source>
        <dbReference type="PROSITE" id="PS50109"/>
    </source>
</evidence>
<evidence type="ECO:0000259" key="8">
    <source>
        <dbReference type="PROSITE" id="PS50110"/>
    </source>
</evidence>
<dbReference type="SUPFAM" id="SSF55874">
    <property type="entry name" value="ATPase domain of HSP90 chaperone/DNA topoisomerase II/histidine kinase"/>
    <property type="match status" value="1"/>
</dbReference>
<evidence type="ECO:0000313" key="10">
    <source>
        <dbReference type="Proteomes" id="UP000321436"/>
    </source>
</evidence>
<evidence type="ECO:0000256" key="2">
    <source>
        <dbReference type="ARBA" id="ARBA00012438"/>
    </source>
</evidence>
<dbReference type="InterPro" id="IPR004358">
    <property type="entry name" value="Sig_transdc_His_kin-like_C"/>
</dbReference>